<evidence type="ECO:0000256" key="1">
    <source>
        <dbReference type="SAM" id="MobiDB-lite"/>
    </source>
</evidence>
<evidence type="ECO:0000313" key="3">
    <source>
        <dbReference type="Proteomes" id="UP000274131"/>
    </source>
</evidence>
<reference evidence="4" key="1">
    <citation type="submission" date="2017-02" db="UniProtKB">
        <authorList>
            <consortium name="WormBaseParasite"/>
        </authorList>
    </citation>
    <scope>IDENTIFICATION</scope>
</reference>
<gene>
    <name evidence="2" type="ORF">EVEC_LOCUS12459</name>
</gene>
<evidence type="ECO:0000313" key="4">
    <source>
        <dbReference type="WBParaSite" id="EVEC_0001331401-mRNA-1"/>
    </source>
</evidence>
<dbReference type="EMBL" id="UXUI01014756">
    <property type="protein sequence ID" value="VDD97708.1"/>
    <property type="molecule type" value="Genomic_DNA"/>
</dbReference>
<dbReference type="Proteomes" id="UP000274131">
    <property type="component" value="Unassembled WGS sequence"/>
</dbReference>
<feature type="region of interest" description="Disordered" evidence="1">
    <location>
        <begin position="51"/>
        <end position="77"/>
    </location>
</feature>
<reference evidence="2 3" key="2">
    <citation type="submission" date="2018-10" db="EMBL/GenBank/DDBJ databases">
        <authorList>
            <consortium name="Pathogen Informatics"/>
        </authorList>
    </citation>
    <scope>NUCLEOTIDE SEQUENCE [LARGE SCALE GENOMIC DNA]</scope>
</reference>
<evidence type="ECO:0000313" key="2">
    <source>
        <dbReference type="EMBL" id="VDD97708.1"/>
    </source>
</evidence>
<protein>
    <submittedName>
        <fullName evidence="4">PH domain-containing protein</fullName>
    </submittedName>
</protein>
<accession>A0A0N4VQL3</accession>
<proteinExistence type="predicted"/>
<dbReference type="WBParaSite" id="EVEC_0001331401-mRNA-1">
    <property type="protein sequence ID" value="EVEC_0001331401-mRNA-1"/>
    <property type="gene ID" value="EVEC_0001331401"/>
</dbReference>
<sequence length="186" mass="20337">MQNSCEKESKVLKNIRKYESSTLAKSIFRPSHEIHPTQKSFSSSAIQSQISNLLPNNGGGNNVGTNDEQNTSSPATLELGSSCYKTPLLTNSPLTAVNNDTATSESPTGPQLAATAEFKDTLTNRISKGFIELTQGSSDRLQRWKSKLQSGKRHKELINGSSATSQGYAFSFTFSSRFLQSDFFRS</sequence>
<organism evidence="4">
    <name type="scientific">Enterobius vermicularis</name>
    <name type="common">Human pinworm</name>
    <dbReference type="NCBI Taxonomy" id="51028"/>
    <lineage>
        <taxon>Eukaryota</taxon>
        <taxon>Metazoa</taxon>
        <taxon>Ecdysozoa</taxon>
        <taxon>Nematoda</taxon>
        <taxon>Chromadorea</taxon>
        <taxon>Rhabditida</taxon>
        <taxon>Spirurina</taxon>
        <taxon>Oxyuridomorpha</taxon>
        <taxon>Oxyuroidea</taxon>
        <taxon>Oxyuridae</taxon>
        <taxon>Enterobius</taxon>
    </lineage>
</organism>
<name>A0A0N4VQL3_ENTVE</name>
<dbReference type="OrthoDB" id="5877906at2759"/>
<keyword evidence="3" id="KW-1185">Reference proteome</keyword>
<dbReference type="AlphaFoldDB" id="A0A0N4VQL3"/>